<evidence type="ECO:0000259" key="9">
    <source>
        <dbReference type="Pfam" id="PF03900"/>
    </source>
</evidence>
<evidence type="ECO:0000259" key="8">
    <source>
        <dbReference type="Pfam" id="PF01379"/>
    </source>
</evidence>
<evidence type="ECO:0000313" key="11">
    <source>
        <dbReference type="Proteomes" id="UP000316612"/>
    </source>
</evidence>
<organism evidence="10 11">
    <name type="scientific">Glutamicibacter uratoxydans</name>
    <name type="common">Arthrobacter uratoxydans</name>
    <dbReference type="NCBI Taxonomy" id="43667"/>
    <lineage>
        <taxon>Bacteria</taxon>
        <taxon>Bacillati</taxon>
        <taxon>Actinomycetota</taxon>
        <taxon>Actinomycetes</taxon>
        <taxon>Micrococcales</taxon>
        <taxon>Micrococcaceae</taxon>
        <taxon>Glutamicibacter</taxon>
    </lineage>
</organism>
<dbReference type="InterPro" id="IPR022419">
    <property type="entry name" value="Porphobilin_deaminase_cofac_BS"/>
</dbReference>
<dbReference type="FunFam" id="3.40.190.10:FF:000005">
    <property type="entry name" value="Porphobilinogen deaminase"/>
    <property type="match status" value="1"/>
</dbReference>
<sequence length="324" mass="33289">MSESFRVGTRGSALATTQTGWAADALAQLSGLEVDTVLVKTEGDVVTGSLATLGGTGVFAAALRQHLLDGGCDLAVHSLKDLPTAQPEGLVLAAIPEREDVRDALCSRDSLTLDELPEGSKIGTGSPRRAAQLRAYRKDLQIVDIRGNVPTRLGRVKGMGETHDDGSVGRSTQGDLDAVILAAAGMRRLGLEQHITQYLDPSIMLPAPGQGALALETRTAGSGHAKLDAALAQFDDLHTRLQVEAERSLLATLEAGCAAPIGALARVEGEQLVLDAVACNPDGSEVMRRSAAAPLGDVVAAKELGASLAVAMIADGAAVVAGLA</sequence>
<dbReference type="Gene3D" id="3.40.190.10">
    <property type="entry name" value="Periplasmic binding protein-like II"/>
    <property type="match status" value="2"/>
</dbReference>
<dbReference type="EMBL" id="BJNY01000025">
    <property type="protein sequence ID" value="GED07713.1"/>
    <property type="molecule type" value="Genomic_DNA"/>
</dbReference>
<evidence type="ECO:0000256" key="1">
    <source>
        <dbReference type="ARBA" id="ARBA00002869"/>
    </source>
</evidence>
<keyword evidence="5 7" id="KW-0627">Porphyrin biosynthesis</keyword>
<dbReference type="Pfam" id="PF03900">
    <property type="entry name" value="Porphobil_deamC"/>
    <property type="match status" value="1"/>
</dbReference>
<keyword evidence="11" id="KW-1185">Reference proteome</keyword>
<dbReference type="InterPro" id="IPR022417">
    <property type="entry name" value="Porphobilin_deaminase_N"/>
</dbReference>
<dbReference type="NCBIfam" id="TIGR00212">
    <property type="entry name" value="hemC"/>
    <property type="match status" value="1"/>
</dbReference>
<dbReference type="Pfam" id="PF01379">
    <property type="entry name" value="Porphobil_deam"/>
    <property type="match status" value="1"/>
</dbReference>
<dbReference type="EC" id="2.5.1.61" evidence="7"/>
<dbReference type="Gene3D" id="3.30.160.40">
    <property type="entry name" value="Porphobilinogen deaminase, C-terminal domain"/>
    <property type="match status" value="1"/>
</dbReference>
<dbReference type="PANTHER" id="PTHR11557:SF0">
    <property type="entry name" value="PORPHOBILINOGEN DEAMINASE"/>
    <property type="match status" value="1"/>
</dbReference>
<dbReference type="OrthoDB" id="9810298at2"/>
<comment type="function">
    <text evidence="1 7">Tetrapolymerization of the monopyrrole PBG into the hydroxymethylbilane pre-uroporphyrinogen in several discrete steps.</text>
</comment>
<evidence type="ECO:0000256" key="6">
    <source>
        <dbReference type="ARBA" id="ARBA00048169"/>
    </source>
</evidence>
<accession>A0A4Y4DSS3</accession>
<evidence type="ECO:0000256" key="5">
    <source>
        <dbReference type="ARBA" id="ARBA00023244"/>
    </source>
</evidence>
<evidence type="ECO:0000313" key="10">
    <source>
        <dbReference type="EMBL" id="GED07713.1"/>
    </source>
</evidence>
<proteinExistence type="inferred from homology"/>
<dbReference type="SUPFAM" id="SSF53850">
    <property type="entry name" value="Periplasmic binding protein-like II"/>
    <property type="match status" value="1"/>
</dbReference>
<dbReference type="PIRSF" id="PIRSF001438">
    <property type="entry name" value="4pyrrol_synth_OHMeBilane_synth"/>
    <property type="match status" value="1"/>
</dbReference>
<evidence type="ECO:0000256" key="3">
    <source>
        <dbReference type="ARBA" id="ARBA00011245"/>
    </source>
</evidence>
<protein>
    <recommendedName>
        <fullName evidence="7">Porphobilinogen deaminase</fullName>
        <shortName evidence="7">PBG</shortName>
        <ecNumber evidence="7">2.5.1.61</ecNumber>
    </recommendedName>
    <alternativeName>
        <fullName evidence="7">Hydroxymethylbilane synthase</fullName>
        <shortName evidence="7">HMBS</shortName>
    </alternativeName>
    <alternativeName>
        <fullName evidence="7">Pre-uroporphyrinogen synthase</fullName>
    </alternativeName>
</protein>
<feature type="modified residue" description="S-(dipyrrolylmethanemethyl)cysteine" evidence="7">
    <location>
        <position position="257"/>
    </location>
</feature>
<dbReference type="Proteomes" id="UP000316612">
    <property type="component" value="Unassembled WGS sequence"/>
</dbReference>
<name>A0A4Y4DSS3_GLUUR</name>
<comment type="cofactor">
    <cofactor evidence="7">
        <name>dipyrromethane</name>
        <dbReference type="ChEBI" id="CHEBI:60342"/>
    </cofactor>
    <text evidence="7">Binds 1 dipyrromethane group covalently.</text>
</comment>
<reference evidence="10 11" key="1">
    <citation type="submission" date="2019-06" db="EMBL/GenBank/DDBJ databases">
        <title>Whole genome shotgun sequence of Glutamicibacter uratoxydans NBRC 15515.</title>
        <authorList>
            <person name="Hosoyama A."/>
            <person name="Uohara A."/>
            <person name="Ohji S."/>
            <person name="Ichikawa N."/>
        </authorList>
    </citation>
    <scope>NUCLEOTIDE SEQUENCE [LARGE SCALE GENOMIC DNA]</scope>
    <source>
        <strain evidence="10 11">NBRC 15515</strain>
    </source>
</reference>
<comment type="subunit">
    <text evidence="3 7">Monomer.</text>
</comment>
<dbReference type="GO" id="GO:0004418">
    <property type="term" value="F:hydroxymethylbilane synthase activity"/>
    <property type="evidence" value="ECO:0007669"/>
    <property type="project" value="UniProtKB-UniRule"/>
</dbReference>
<evidence type="ECO:0000256" key="4">
    <source>
        <dbReference type="ARBA" id="ARBA00022679"/>
    </source>
</evidence>
<dbReference type="PRINTS" id="PR00151">
    <property type="entry name" value="PORPHBDMNASE"/>
</dbReference>
<dbReference type="AlphaFoldDB" id="A0A4Y4DSS3"/>
<dbReference type="InterPro" id="IPR022418">
    <property type="entry name" value="Porphobilinogen_deaminase_C"/>
</dbReference>
<dbReference type="PANTHER" id="PTHR11557">
    <property type="entry name" value="PORPHOBILINOGEN DEAMINASE"/>
    <property type="match status" value="1"/>
</dbReference>
<dbReference type="GO" id="GO:0005737">
    <property type="term" value="C:cytoplasm"/>
    <property type="evidence" value="ECO:0007669"/>
    <property type="project" value="UniProtKB-UniRule"/>
</dbReference>
<comment type="similarity">
    <text evidence="2 7">Belongs to the HMBS family.</text>
</comment>
<comment type="catalytic activity">
    <reaction evidence="6 7">
        <text>4 porphobilinogen + H2O = hydroxymethylbilane + 4 NH4(+)</text>
        <dbReference type="Rhea" id="RHEA:13185"/>
        <dbReference type="ChEBI" id="CHEBI:15377"/>
        <dbReference type="ChEBI" id="CHEBI:28938"/>
        <dbReference type="ChEBI" id="CHEBI:57845"/>
        <dbReference type="ChEBI" id="CHEBI:58126"/>
        <dbReference type="EC" id="2.5.1.61"/>
    </reaction>
</comment>
<dbReference type="GO" id="GO:0006782">
    <property type="term" value="P:protoporphyrinogen IX biosynthetic process"/>
    <property type="evidence" value="ECO:0007669"/>
    <property type="project" value="UniProtKB-UniRule"/>
</dbReference>
<evidence type="ECO:0000256" key="7">
    <source>
        <dbReference type="HAMAP-Rule" id="MF_00260"/>
    </source>
</evidence>
<dbReference type="InterPro" id="IPR000860">
    <property type="entry name" value="HemC"/>
</dbReference>
<dbReference type="HAMAP" id="MF_00260">
    <property type="entry name" value="Porphobil_deam"/>
    <property type="match status" value="1"/>
</dbReference>
<dbReference type="InterPro" id="IPR036803">
    <property type="entry name" value="Porphobilinogen_deaminase_C_sf"/>
</dbReference>
<gene>
    <name evidence="10" type="primary">hemC1</name>
    <name evidence="7" type="synonym">hemC</name>
    <name evidence="10" type="ORF">AUR04nite_32450</name>
</gene>
<dbReference type="SUPFAM" id="SSF54782">
    <property type="entry name" value="Porphobilinogen deaminase (hydroxymethylbilane synthase), C-terminal domain"/>
    <property type="match status" value="1"/>
</dbReference>
<feature type="domain" description="Porphobilinogen deaminase N-terminal" evidence="8">
    <location>
        <begin position="5"/>
        <end position="220"/>
    </location>
</feature>
<evidence type="ECO:0000256" key="2">
    <source>
        <dbReference type="ARBA" id="ARBA00005638"/>
    </source>
</evidence>
<comment type="caution">
    <text evidence="10">The sequence shown here is derived from an EMBL/GenBank/DDBJ whole genome shotgun (WGS) entry which is preliminary data.</text>
</comment>
<dbReference type="RefSeq" id="WP_141367110.1">
    <property type="nucleotide sequence ID" value="NZ_BAAAJL010000010.1"/>
</dbReference>
<keyword evidence="4 7" id="KW-0808">Transferase</keyword>
<dbReference type="PROSITE" id="PS00533">
    <property type="entry name" value="PORPHOBILINOGEN_DEAM"/>
    <property type="match status" value="1"/>
</dbReference>
<feature type="domain" description="Porphobilinogen deaminase C-terminal" evidence="9">
    <location>
        <begin position="241"/>
        <end position="313"/>
    </location>
</feature>
<comment type="miscellaneous">
    <text evidence="7">The porphobilinogen subunits are added to the dipyrromethane group.</text>
</comment>